<reference evidence="3 4" key="1">
    <citation type="submission" date="2018-08" db="EMBL/GenBank/DDBJ databases">
        <title>Recombination of ecologically and evolutionarily significant loci maintains genetic cohesion in the Pseudomonas syringae species complex.</title>
        <authorList>
            <person name="Dillon M."/>
            <person name="Thakur S."/>
            <person name="Almeida R.N.D."/>
            <person name="Weir B.S."/>
            <person name="Guttman D.S."/>
        </authorList>
    </citation>
    <scope>NUCLEOTIDE SEQUENCE [LARGE SCALE GENOMIC DNA]</scope>
    <source>
        <strain evidence="2 4">ICMP 13684</strain>
        <strain evidence="1 3">ICMP 13685</strain>
    </source>
</reference>
<dbReference type="Proteomes" id="UP000269801">
    <property type="component" value="Unassembled WGS sequence"/>
</dbReference>
<dbReference type="AlphaFoldDB" id="A0A3M5JVK2"/>
<comment type="caution">
    <text evidence="2">The sequence shown here is derived from an EMBL/GenBank/DDBJ whole genome shotgun (WGS) entry which is preliminary data.</text>
</comment>
<proteinExistence type="predicted"/>
<organism evidence="2 4">
    <name type="scientific">Pseudomonas savastanoi</name>
    <name type="common">Pseudomonas syringae pv. savastanoi</name>
    <dbReference type="NCBI Taxonomy" id="29438"/>
    <lineage>
        <taxon>Bacteria</taxon>
        <taxon>Pseudomonadati</taxon>
        <taxon>Pseudomonadota</taxon>
        <taxon>Gammaproteobacteria</taxon>
        <taxon>Pseudomonadales</taxon>
        <taxon>Pseudomonadaceae</taxon>
        <taxon>Pseudomonas</taxon>
    </lineage>
</organism>
<accession>A0A3M5JVK2</accession>
<dbReference type="EMBL" id="RBTE01000293">
    <property type="protein sequence ID" value="RMT27397.1"/>
    <property type="molecule type" value="Genomic_DNA"/>
</dbReference>
<gene>
    <name evidence="2" type="ORF">ALP51_03016</name>
    <name evidence="1" type="ORF">ALP70_02539</name>
</gene>
<dbReference type="EMBL" id="RBSL01000409">
    <property type="protein sequence ID" value="RMS21134.1"/>
    <property type="molecule type" value="Genomic_DNA"/>
</dbReference>
<dbReference type="Proteomes" id="UP000278180">
    <property type="component" value="Unassembled WGS sequence"/>
</dbReference>
<sequence length="105" mass="11934">MCKKYQIVEGSIAVERISFIKTIVMGDGERYATLVDENGLPLFYPTLYFTTQRRNASLAYSTLVNEAASISVLLQCFHERGIDIHKRIAEGDLLKLHEIDALRSR</sequence>
<evidence type="ECO:0000313" key="4">
    <source>
        <dbReference type="Proteomes" id="UP000278180"/>
    </source>
</evidence>
<evidence type="ECO:0000313" key="2">
    <source>
        <dbReference type="EMBL" id="RMT27397.1"/>
    </source>
</evidence>
<evidence type="ECO:0000313" key="1">
    <source>
        <dbReference type="EMBL" id="RMS21134.1"/>
    </source>
</evidence>
<evidence type="ECO:0000313" key="3">
    <source>
        <dbReference type="Proteomes" id="UP000269801"/>
    </source>
</evidence>
<name>A0A3M5JVK2_PSESS</name>
<protein>
    <submittedName>
        <fullName evidence="2">Phage integrase</fullName>
    </submittedName>
</protein>